<name>A0AAU8J902_9CYAN</name>
<sequence length="42" mass="4837">MSSSVFDRNSTISSMNQDRRSSGDFMGQSQVIYCQKICDRDR</sequence>
<feature type="region of interest" description="Disordered" evidence="1">
    <location>
        <begin position="1"/>
        <end position="25"/>
    </location>
</feature>
<dbReference type="AlphaFoldDB" id="A0AAU8J902"/>
<dbReference type="RefSeq" id="WP_277926687.1">
    <property type="nucleotide sequence ID" value="NZ_CP159837.1"/>
</dbReference>
<dbReference type="EMBL" id="CP159837">
    <property type="protein sequence ID" value="XCM35628.1"/>
    <property type="molecule type" value="Genomic_DNA"/>
</dbReference>
<organism evidence="2">
    <name type="scientific">Planktothricoides raciborskii GIHE-MW2</name>
    <dbReference type="NCBI Taxonomy" id="2792601"/>
    <lineage>
        <taxon>Bacteria</taxon>
        <taxon>Bacillati</taxon>
        <taxon>Cyanobacteriota</taxon>
        <taxon>Cyanophyceae</taxon>
        <taxon>Oscillatoriophycideae</taxon>
        <taxon>Oscillatoriales</taxon>
        <taxon>Oscillatoriaceae</taxon>
        <taxon>Planktothricoides</taxon>
    </lineage>
</organism>
<protein>
    <submittedName>
        <fullName evidence="2">Uncharacterized protein</fullName>
    </submittedName>
</protein>
<reference evidence="2" key="1">
    <citation type="submission" date="2024-07" db="EMBL/GenBank/DDBJ databases">
        <authorList>
            <person name="Kim Y.J."/>
            <person name="Jeong J.Y."/>
        </authorList>
    </citation>
    <scope>NUCLEOTIDE SEQUENCE</scope>
    <source>
        <strain evidence="2">GIHE-MW2</strain>
    </source>
</reference>
<proteinExistence type="predicted"/>
<feature type="compositionally biased region" description="Polar residues" evidence="1">
    <location>
        <begin position="1"/>
        <end position="16"/>
    </location>
</feature>
<accession>A0AAU8J902</accession>
<gene>
    <name evidence="2" type="ORF">ABWT76_004321</name>
</gene>
<evidence type="ECO:0000256" key="1">
    <source>
        <dbReference type="SAM" id="MobiDB-lite"/>
    </source>
</evidence>
<evidence type="ECO:0000313" key="2">
    <source>
        <dbReference type="EMBL" id="XCM35628.1"/>
    </source>
</evidence>